<evidence type="ECO:0000313" key="1">
    <source>
        <dbReference type="EMBL" id="CAJ0602125.1"/>
    </source>
</evidence>
<accession>A0AA36H144</accession>
<evidence type="ECO:0000313" key="2">
    <source>
        <dbReference type="Proteomes" id="UP001176961"/>
    </source>
</evidence>
<reference evidence="1" key="1">
    <citation type="submission" date="2023-07" db="EMBL/GenBank/DDBJ databases">
        <authorList>
            <consortium name="CYATHOMIX"/>
        </authorList>
    </citation>
    <scope>NUCLEOTIDE SEQUENCE</scope>
    <source>
        <strain evidence="1">N/A</strain>
    </source>
</reference>
<dbReference type="AlphaFoldDB" id="A0AA36H144"/>
<protein>
    <submittedName>
        <fullName evidence="1">Uncharacterized protein</fullName>
    </submittedName>
</protein>
<proteinExistence type="predicted"/>
<comment type="caution">
    <text evidence="1">The sequence shown here is derived from an EMBL/GenBank/DDBJ whole genome shotgun (WGS) entry which is preliminary data.</text>
</comment>
<organism evidence="1 2">
    <name type="scientific">Cylicocyclus nassatus</name>
    <name type="common">Nematode worm</name>
    <dbReference type="NCBI Taxonomy" id="53992"/>
    <lineage>
        <taxon>Eukaryota</taxon>
        <taxon>Metazoa</taxon>
        <taxon>Ecdysozoa</taxon>
        <taxon>Nematoda</taxon>
        <taxon>Chromadorea</taxon>
        <taxon>Rhabditida</taxon>
        <taxon>Rhabditina</taxon>
        <taxon>Rhabditomorpha</taxon>
        <taxon>Strongyloidea</taxon>
        <taxon>Strongylidae</taxon>
        <taxon>Cylicocyclus</taxon>
    </lineage>
</organism>
<gene>
    <name evidence="1" type="ORF">CYNAS_LOCUS14108</name>
</gene>
<keyword evidence="2" id="KW-1185">Reference proteome</keyword>
<dbReference type="EMBL" id="CATQJL010000305">
    <property type="protein sequence ID" value="CAJ0602125.1"/>
    <property type="molecule type" value="Genomic_DNA"/>
</dbReference>
<name>A0AA36H144_CYLNA</name>
<sequence>MALLLSLSTAPLPSSSKRDRISFENVYSEDLLEQSLNLCAKETSTKGKDQKRIVWPSRIPLSTRRIKKD</sequence>
<dbReference type="Proteomes" id="UP001176961">
    <property type="component" value="Unassembled WGS sequence"/>
</dbReference>